<accession>A0A0N4ZQ64</accession>
<reference evidence="3" key="1">
    <citation type="submission" date="2017-02" db="UniProtKB">
        <authorList>
            <consortium name="WormBaseParasite"/>
        </authorList>
    </citation>
    <scope>IDENTIFICATION</scope>
</reference>
<proteinExistence type="predicted"/>
<feature type="compositionally biased region" description="Low complexity" evidence="1">
    <location>
        <begin position="131"/>
        <end position="147"/>
    </location>
</feature>
<feature type="region of interest" description="Disordered" evidence="1">
    <location>
        <begin position="71"/>
        <end position="147"/>
    </location>
</feature>
<name>A0A0N4ZQ64_PARTI</name>
<sequence>MSLESSRILADLYEKDETWRILWDAYILMQNRDWVELIAEDELKFLLNNNNTEKKKDKFIEVSRKQKNISKTTKPITIPRSYIPQTPAYNDNNKRRNDQLGSDKIHKTAKGRPIQDRRRYVRQRPELTTGNNNAEKANNINNLKKSK</sequence>
<dbReference type="AlphaFoldDB" id="A0A0N4ZQ64"/>
<organism evidence="2 3">
    <name type="scientific">Parastrongyloides trichosuri</name>
    <name type="common">Possum-specific nematode worm</name>
    <dbReference type="NCBI Taxonomy" id="131310"/>
    <lineage>
        <taxon>Eukaryota</taxon>
        <taxon>Metazoa</taxon>
        <taxon>Ecdysozoa</taxon>
        <taxon>Nematoda</taxon>
        <taxon>Chromadorea</taxon>
        <taxon>Rhabditida</taxon>
        <taxon>Tylenchina</taxon>
        <taxon>Panagrolaimomorpha</taxon>
        <taxon>Strongyloidoidea</taxon>
        <taxon>Strongyloididae</taxon>
        <taxon>Parastrongyloides</taxon>
    </lineage>
</organism>
<feature type="compositionally biased region" description="Basic and acidic residues" evidence="1">
    <location>
        <begin position="92"/>
        <end position="106"/>
    </location>
</feature>
<evidence type="ECO:0000313" key="3">
    <source>
        <dbReference type="WBParaSite" id="PTRK_0001066700.1"/>
    </source>
</evidence>
<dbReference type="Proteomes" id="UP000038045">
    <property type="component" value="Unplaced"/>
</dbReference>
<protein>
    <submittedName>
        <fullName evidence="3">Uncharacterized protein</fullName>
    </submittedName>
</protein>
<dbReference type="WBParaSite" id="PTRK_0001066700.1">
    <property type="protein sequence ID" value="PTRK_0001066700.1"/>
    <property type="gene ID" value="PTRK_0001066700"/>
</dbReference>
<evidence type="ECO:0000313" key="2">
    <source>
        <dbReference type="Proteomes" id="UP000038045"/>
    </source>
</evidence>
<keyword evidence="2" id="KW-1185">Reference proteome</keyword>
<evidence type="ECO:0000256" key="1">
    <source>
        <dbReference type="SAM" id="MobiDB-lite"/>
    </source>
</evidence>